<dbReference type="PANTHER" id="PTHR43788:SF8">
    <property type="entry name" value="DNA-BINDING PROTEIN SMUBP-2"/>
    <property type="match status" value="1"/>
</dbReference>
<evidence type="ECO:0000256" key="6">
    <source>
        <dbReference type="SAM" id="Coils"/>
    </source>
</evidence>
<feature type="domain" description="DNA2/NAM7 helicase-like C-terminal" evidence="8">
    <location>
        <begin position="794"/>
        <end position="969"/>
    </location>
</feature>
<dbReference type="RefSeq" id="WP_094497465.1">
    <property type="nucleotide sequence ID" value="NZ_NGOD01000011.1"/>
</dbReference>
<evidence type="ECO:0000256" key="4">
    <source>
        <dbReference type="ARBA" id="ARBA00022806"/>
    </source>
</evidence>
<feature type="coiled-coil region" evidence="6">
    <location>
        <begin position="530"/>
        <end position="571"/>
    </location>
</feature>
<sequence>MNTKENILNSWILMEQLSEGNVNTKHGDKNAARRFDPTKSAAHGYYEYFRWMINHKFKDSLTKKSANPGIIFYIDTFKFQQVIDIIVKKYHLNNLQDEVNNRQTKFGFSIAFDKNLHLLQDQIFVTMSDYILNKRELINDPDKFKNFEKQIKDDLYELFDFQEDNLREKDFESKFNDTFDILVNRYQISKENCYWSIVKRIDSDEVNLHSFFIDDLNWAKRENSPHIDRYLNGLNSDQRINLDPTENIAVFDKILRPKNYPMGHFLSKFPASLMQQVAINLALNDKNDIRTVNGPPGTGKTTLLKDIFAELLVRQAKEICDLNKKNVYLPGDSKIGQTKLPDQIADKNIVVTSSNNGAVKNIVDELPQIPDKKDNFEETVGELMDIHYFDDIANANLKKPKYWGLFSLEGGRKENMNNIINKIKQMIEYLQDADFKSDLDAYGDFIKQYNLVKSKRDQLQDYADSLSQLQKWPERVKEYQITTKSNGEIVSSKLTSALQEITKEISYKQKKYQEIYSSITVIRLRDRLFNREKIIENERKNERLSQLKHELEEKDLKKHELENKIAKLQEESYRYVQLLNAEKPTKGTVPNYQRDFSNRDVYDHFEEETYWYNSDDLREESKLFVLALRVRKQFLYENSKSLKMAVFNWDNQDKKIKENQQELTLASWQWINFAIPIISTTFASFHRMFKNLPANSVANLFIDEAGQAVPQAVVGPLLRSKKVMAVGDPAQIKPVNTLDSKVISLIGDRIFKVSEKYVSGDASVQTIMDQASQYGYYKDKEHENWIGIPLWVHRRCLNPMFNISNAISYNNKMVLPSNVKEKEANGDNSEKKQGKIGAGNWINVAGVSKDKFVEKQAEELKNSIQKIVKGSANPFTMDDIFVITPFKNVAYQLSKELKDIGFTKYENGKPLNVGTVHTFQGKENKVVFLVLGASDKEKGAASWAVSKPNIINVAATRAKTWFFIIGDKKLYQSIGSDTINKTINAIDNYNRKIDLKSK</sequence>
<evidence type="ECO:0000256" key="3">
    <source>
        <dbReference type="ARBA" id="ARBA00022801"/>
    </source>
</evidence>
<feature type="domain" description="DNA2/NAM7 helicase helicase" evidence="7">
    <location>
        <begin position="275"/>
        <end position="521"/>
    </location>
</feature>
<dbReference type="InterPro" id="IPR027417">
    <property type="entry name" value="P-loop_NTPase"/>
</dbReference>
<evidence type="ECO:0000313" key="10">
    <source>
        <dbReference type="Proteomes" id="UP000215693"/>
    </source>
</evidence>
<dbReference type="InterPro" id="IPR041677">
    <property type="entry name" value="DNA2/NAM7_AAA_11"/>
</dbReference>
<proteinExistence type="inferred from homology"/>
<protein>
    <submittedName>
        <fullName evidence="9">ATP-binding protein</fullName>
    </submittedName>
</protein>
<evidence type="ECO:0000256" key="5">
    <source>
        <dbReference type="ARBA" id="ARBA00022840"/>
    </source>
</evidence>
<evidence type="ECO:0000259" key="7">
    <source>
        <dbReference type="Pfam" id="PF13086"/>
    </source>
</evidence>
<dbReference type="PANTHER" id="PTHR43788">
    <property type="entry name" value="DNA2/NAM7 HELICASE FAMILY MEMBER"/>
    <property type="match status" value="1"/>
</dbReference>
<keyword evidence="2" id="KW-0547">Nucleotide-binding</keyword>
<accession>A0A9X6RVV5</accession>
<dbReference type="Pfam" id="PF13087">
    <property type="entry name" value="AAA_12"/>
    <property type="match status" value="1"/>
</dbReference>
<evidence type="ECO:0000256" key="2">
    <source>
        <dbReference type="ARBA" id="ARBA00022741"/>
    </source>
</evidence>
<comment type="caution">
    <text evidence="9">The sequence shown here is derived from an EMBL/GenBank/DDBJ whole genome shotgun (WGS) entry which is preliminary data.</text>
</comment>
<evidence type="ECO:0000259" key="8">
    <source>
        <dbReference type="Pfam" id="PF13087"/>
    </source>
</evidence>
<dbReference type="Pfam" id="PF13086">
    <property type="entry name" value="AAA_11"/>
    <property type="match status" value="2"/>
</dbReference>
<dbReference type="GO" id="GO:0005524">
    <property type="term" value="F:ATP binding"/>
    <property type="evidence" value="ECO:0007669"/>
    <property type="project" value="UniProtKB-KW"/>
</dbReference>
<keyword evidence="6" id="KW-0175">Coiled coil</keyword>
<name>A0A9X6RVV5_LACJH</name>
<feature type="domain" description="DNA2/NAM7 helicase helicase" evidence="7">
    <location>
        <begin position="532"/>
        <end position="735"/>
    </location>
</feature>
<dbReference type="Proteomes" id="UP000215693">
    <property type="component" value="Unassembled WGS sequence"/>
</dbReference>
<comment type="similarity">
    <text evidence="1">Belongs to the DNA2/NAM7 helicase family.</text>
</comment>
<keyword evidence="3" id="KW-0378">Hydrolase</keyword>
<dbReference type="GO" id="GO:0043139">
    <property type="term" value="F:5'-3' DNA helicase activity"/>
    <property type="evidence" value="ECO:0007669"/>
    <property type="project" value="TreeGrafter"/>
</dbReference>
<keyword evidence="5 9" id="KW-0067">ATP-binding</keyword>
<evidence type="ECO:0000313" key="9">
    <source>
        <dbReference type="EMBL" id="OYS12840.1"/>
    </source>
</evidence>
<reference evidence="9 10" key="2">
    <citation type="submission" date="2017-09" db="EMBL/GenBank/DDBJ databases">
        <title>Tripartite evolution among Lactobacillus johnsonii, Lactobacillus taiwanensis, Lactobacillus reuteri and their rodent host.</title>
        <authorList>
            <person name="Wang T."/>
            <person name="Knowles S."/>
            <person name="Cheng C."/>
        </authorList>
    </citation>
    <scope>NUCLEOTIDE SEQUENCE [LARGE SCALE GENOMIC DNA]</scope>
    <source>
        <strain evidence="9 10">117c</strain>
    </source>
</reference>
<dbReference type="SUPFAM" id="SSF52540">
    <property type="entry name" value="P-loop containing nucleoside triphosphate hydrolases"/>
    <property type="match status" value="1"/>
</dbReference>
<reference evidence="9 10" key="1">
    <citation type="submission" date="2017-04" db="EMBL/GenBank/DDBJ databases">
        <authorList>
            <person name="Lin X.B."/>
            <person name="Stothard P."/>
            <person name="Tasseva G."/>
            <person name="Walter J."/>
        </authorList>
    </citation>
    <scope>NUCLEOTIDE SEQUENCE [LARGE SCALE GENOMIC DNA]</scope>
    <source>
        <strain evidence="9 10">117c</strain>
    </source>
</reference>
<dbReference type="GO" id="GO:0016787">
    <property type="term" value="F:hydrolase activity"/>
    <property type="evidence" value="ECO:0007669"/>
    <property type="project" value="UniProtKB-KW"/>
</dbReference>
<dbReference type="Gene3D" id="3.40.50.300">
    <property type="entry name" value="P-loop containing nucleotide triphosphate hydrolases"/>
    <property type="match status" value="3"/>
</dbReference>
<organism evidence="9 10">
    <name type="scientific">Lactobacillus johnsonii</name>
    <dbReference type="NCBI Taxonomy" id="33959"/>
    <lineage>
        <taxon>Bacteria</taxon>
        <taxon>Bacillati</taxon>
        <taxon>Bacillota</taxon>
        <taxon>Bacilli</taxon>
        <taxon>Lactobacillales</taxon>
        <taxon>Lactobacillaceae</taxon>
        <taxon>Lactobacillus</taxon>
    </lineage>
</organism>
<dbReference type="InterPro" id="IPR050534">
    <property type="entry name" value="Coronavir_polyprotein_1ab"/>
</dbReference>
<dbReference type="InterPro" id="IPR041679">
    <property type="entry name" value="DNA2/NAM7-like_C"/>
</dbReference>
<dbReference type="AlphaFoldDB" id="A0A9X6RVV5"/>
<gene>
    <name evidence="9" type="ORF">CBF50_05240</name>
</gene>
<keyword evidence="4" id="KW-0347">Helicase</keyword>
<dbReference type="EMBL" id="NGOH01000052">
    <property type="protein sequence ID" value="OYS12840.1"/>
    <property type="molecule type" value="Genomic_DNA"/>
</dbReference>
<evidence type="ECO:0000256" key="1">
    <source>
        <dbReference type="ARBA" id="ARBA00007913"/>
    </source>
</evidence>